<keyword evidence="2" id="KW-1185">Reference proteome</keyword>
<organism evidence="1 2">
    <name type="scientific">Sphingomonas daechungensis</name>
    <dbReference type="NCBI Taxonomy" id="1176646"/>
    <lineage>
        <taxon>Bacteria</taxon>
        <taxon>Pseudomonadati</taxon>
        <taxon>Pseudomonadota</taxon>
        <taxon>Alphaproteobacteria</taxon>
        <taxon>Sphingomonadales</taxon>
        <taxon>Sphingomonadaceae</taxon>
        <taxon>Sphingomonas</taxon>
    </lineage>
</organism>
<evidence type="ECO:0000313" key="1">
    <source>
        <dbReference type="EMBL" id="QNP44336.1"/>
    </source>
</evidence>
<accession>A0ABX6T381</accession>
<name>A0ABX6T381_9SPHN</name>
<reference evidence="1 2" key="1">
    <citation type="submission" date="2020-08" db="EMBL/GenBank/DDBJ databases">
        <title>Genome sequence of Sphingomonas daechungensis KACC 18115T.</title>
        <authorList>
            <person name="Hyun D.-W."/>
            <person name="Bae J.-W."/>
        </authorList>
    </citation>
    <scope>NUCLEOTIDE SEQUENCE [LARGE SCALE GENOMIC DNA]</scope>
    <source>
        <strain evidence="1 2">KACC 18115</strain>
    </source>
</reference>
<gene>
    <name evidence="1" type="ORF">H9L15_02395</name>
</gene>
<dbReference type="Proteomes" id="UP000516134">
    <property type="component" value="Chromosome"/>
</dbReference>
<protein>
    <submittedName>
        <fullName evidence="1">Uncharacterized protein</fullName>
    </submittedName>
</protein>
<evidence type="ECO:0000313" key="2">
    <source>
        <dbReference type="Proteomes" id="UP000516134"/>
    </source>
</evidence>
<proteinExistence type="predicted"/>
<dbReference type="EMBL" id="CP060780">
    <property type="protein sequence ID" value="QNP44336.1"/>
    <property type="molecule type" value="Genomic_DNA"/>
</dbReference>
<sequence length="98" mass="10616">MPAALHGRWGLTPTDCTSTRGDAKGLLIVSADQLKFYESTGKPSGELKTSDDSASGDFAFTGEGMTWKRYEALEVQAGKLVRTESSPMRSFTYARCEG</sequence>